<organism evidence="2 3">
    <name type="scientific">Parasutterella muris</name>
    <dbReference type="NCBI Taxonomy" id="2565572"/>
    <lineage>
        <taxon>Bacteria</taxon>
        <taxon>Pseudomonadati</taxon>
        <taxon>Pseudomonadota</taxon>
        <taxon>Betaproteobacteria</taxon>
        <taxon>Burkholderiales</taxon>
        <taxon>Sutterellaceae</taxon>
        <taxon>Parasutterella</taxon>
    </lineage>
</organism>
<dbReference type="Proteomes" id="UP000472580">
    <property type="component" value="Unassembled WGS sequence"/>
</dbReference>
<reference evidence="2 3" key="1">
    <citation type="submission" date="2019-12" db="EMBL/GenBank/DDBJ databases">
        <title>Microbes associate with the intestines of laboratory mice.</title>
        <authorList>
            <person name="Navarre W."/>
            <person name="Wong E."/>
        </authorList>
    </citation>
    <scope>NUCLEOTIDE SEQUENCE [LARGE SCALE GENOMIC DNA]</scope>
    <source>
        <strain evidence="2 3">NM82_D38</strain>
    </source>
</reference>
<accession>A0A6L6YFN3</accession>
<gene>
    <name evidence="2" type="ORF">E5987_04465</name>
</gene>
<name>A0A6L6YFN3_9BURK</name>
<evidence type="ECO:0000313" key="3">
    <source>
        <dbReference type="Proteomes" id="UP000472580"/>
    </source>
</evidence>
<feature type="transmembrane region" description="Helical" evidence="1">
    <location>
        <begin position="200"/>
        <end position="216"/>
    </location>
</feature>
<keyword evidence="3" id="KW-1185">Reference proteome</keyword>
<feature type="transmembrane region" description="Helical" evidence="1">
    <location>
        <begin position="174"/>
        <end position="193"/>
    </location>
</feature>
<feature type="transmembrane region" description="Helical" evidence="1">
    <location>
        <begin position="152"/>
        <end position="168"/>
    </location>
</feature>
<comment type="caution">
    <text evidence="2">The sequence shown here is derived from an EMBL/GenBank/DDBJ whole genome shotgun (WGS) entry which is preliminary data.</text>
</comment>
<evidence type="ECO:0000313" key="2">
    <source>
        <dbReference type="EMBL" id="MVX56460.1"/>
    </source>
</evidence>
<dbReference type="OrthoDB" id="5437149at2"/>
<protein>
    <recommendedName>
        <fullName evidence="4">Glycosyltransferase RgtA/B/C/D-like domain-containing protein</fullName>
    </recommendedName>
</protein>
<keyword evidence="1" id="KW-1133">Transmembrane helix</keyword>
<feature type="transmembrane region" description="Helical" evidence="1">
    <location>
        <begin position="12"/>
        <end position="33"/>
    </location>
</feature>
<dbReference type="EMBL" id="WSRP01000010">
    <property type="protein sequence ID" value="MVX56460.1"/>
    <property type="molecule type" value="Genomic_DNA"/>
</dbReference>
<feature type="transmembrane region" description="Helical" evidence="1">
    <location>
        <begin position="222"/>
        <end position="240"/>
    </location>
</feature>
<feature type="transmembrane region" description="Helical" evidence="1">
    <location>
        <begin position="358"/>
        <end position="379"/>
    </location>
</feature>
<feature type="transmembrane region" description="Helical" evidence="1">
    <location>
        <begin position="413"/>
        <end position="431"/>
    </location>
</feature>
<dbReference type="RefSeq" id="WP_160334890.1">
    <property type="nucleotide sequence ID" value="NZ_WSRP01000010.1"/>
</dbReference>
<dbReference type="AlphaFoldDB" id="A0A6L6YFN3"/>
<feature type="transmembrane region" description="Helical" evidence="1">
    <location>
        <begin position="247"/>
        <end position="268"/>
    </location>
</feature>
<keyword evidence="1" id="KW-0812">Transmembrane</keyword>
<feature type="transmembrane region" description="Helical" evidence="1">
    <location>
        <begin position="385"/>
        <end position="406"/>
    </location>
</feature>
<proteinExistence type="predicted"/>
<feature type="transmembrane region" description="Helical" evidence="1">
    <location>
        <begin position="304"/>
        <end position="322"/>
    </location>
</feature>
<evidence type="ECO:0008006" key="4">
    <source>
        <dbReference type="Google" id="ProtNLM"/>
    </source>
</evidence>
<evidence type="ECO:0000256" key="1">
    <source>
        <dbReference type="SAM" id="Phobius"/>
    </source>
</evidence>
<sequence length="545" mass="64033">MINKIYDNDKKNAYFTILFCSLVLLQLLLLFYFGNQKKGFFIDELWSYNLSNSYMFPFIGDAKDYFGRWLPSSFFLDSLTVQPDQKFEYGSVFASQAADVHPPLYYYLFHTISSLTRGVFSKWQGLILNFIFFAGNQFILWKISNQLIKDKIISLFIVAFYGFSVSALSTFLIIRMYALLTFFTLLITYLIILFDRKKRIPIALCVAITLSYFLGFHTQYYFVIYAFFISAFYCIFLLLIKKYNKLFIFISCTLLGIFSSIICFTPSLHHIFDGYRGKEAFSNFGSAGFIQKVDYYLNAQLSQSIFLLLFGLSSILLLFLLLRKFVKFEYSKTESRLLVICDFSFKPYLRFEISSDRILIGIIFLASLISYLFVVQLSSITDVRYIYFVVPLLDLVAVSIFFNISGLLIKKKITLYFIFFLILLSFSASNIRTNNIHWIHKKEGQAIELVKNTQDSRIIYIDKNEFWWPTMAYFNFFINAKEVEMITENNISKIKLPKNIDRVFIVISRFCNKQNIIKYLNEKLNLKDAKVIYEDWHGQVYELSK</sequence>
<keyword evidence="1" id="KW-0472">Membrane</keyword>
<feature type="transmembrane region" description="Helical" evidence="1">
    <location>
        <begin position="123"/>
        <end position="140"/>
    </location>
</feature>